<organism evidence="3 4">
    <name type="scientific">Rhizomicrobium electricum</name>
    <dbReference type="NCBI Taxonomy" id="480070"/>
    <lineage>
        <taxon>Bacteria</taxon>
        <taxon>Pseudomonadati</taxon>
        <taxon>Pseudomonadota</taxon>
        <taxon>Alphaproteobacteria</taxon>
        <taxon>Micropepsales</taxon>
        <taxon>Micropepsaceae</taxon>
        <taxon>Rhizomicrobium</taxon>
    </lineage>
</organism>
<keyword evidence="1" id="KW-0560">Oxidoreductase</keyword>
<dbReference type="InterPro" id="IPR036291">
    <property type="entry name" value="NAD(P)-bd_dom_sf"/>
</dbReference>
<dbReference type="Gene3D" id="3.40.50.720">
    <property type="entry name" value="NAD(P)-binding Rossmann-like Domain"/>
    <property type="match status" value="1"/>
</dbReference>
<dbReference type="PANTHER" id="PTHR43157">
    <property type="entry name" value="PHOSPHATIDYLINOSITOL-GLYCAN BIOSYNTHESIS CLASS F PROTEIN-RELATED"/>
    <property type="match status" value="1"/>
</dbReference>
<evidence type="ECO:0000256" key="2">
    <source>
        <dbReference type="RuleBase" id="RU000363"/>
    </source>
</evidence>
<dbReference type="PANTHER" id="PTHR43157:SF31">
    <property type="entry name" value="PHOSPHATIDYLINOSITOL-GLYCAN BIOSYNTHESIS CLASS F PROTEIN"/>
    <property type="match status" value="1"/>
</dbReference>
<dbReference type="Pfam" id="PF00106">
    <property type="entry name" value="adh_short"/>
    <property type="match status" value="1"/>
</dbReference>
<gene>
    <name evidence="3" type="ORF">GCM10008942_09900</name>
</gene>
<dbReference type="RefSeq" id="WP_166932612.1">
    <property type="nucleotide sequence ID" value="NZ_BAAADD010000002.1"/>
</dbReference>
<accession>A0ABP3PAC0</accession>
<evidence type="ECO:0000313" key="3">
    <source>
        <dbReference type="EMBL" id="GAA0563482.1"/>
    </source>
</evidence>
<dbReference type="InterPro" id="IPR002347">
    <property type="entry name" value="SDR_fam"/>
</dbReference>
<keyword evidence="4" id="KW-1185">Reference proteome</keyword>
<dbReference type="SUPFAM" id="SSF51735">
    <property type="entry name" value="NAD(P)-binding Rossmann-fold domains"/>
    <property type="match status" value="1"/>
</dbReference>
<evidence type="ECO:0000256" key="1">
    <source>
        <dbReference type="ARBA" id="ARBA00023002"/>
    </source>
</evidence>
<comment type="caution">
    <text evidence="3">The sequence shown here is derived from an EMBL/GenBank/DDBJ whole genome shotgun (WGS) entry which is preliminary data.</text>
</comment>
<dbReference type="PRINTS" id="PR00081">
    <property type="entry name" value="GDHRDH"/>
</dbReference>
<sequence>MKGKTVVITGATSGIGQVAAQTLAAMGARIVVVARSEARGEAAVQRLAKAGPRDHALVVADLSALAGMKEAAAKIAAAAPEIDVLVNNAGAMFGKREVTADGLERTFALNHMAYFVVTTALINHIKPGGRIVSTASDAHYAARLDFDDLQFALRPYKGFRVYGTSKLMNILFTRELARRCPAITAVCLHPGFVDTRFASNTGGLLGSSFSVLKTLAAITPEKGARTIVHLATAPGVEDKSGTYWYKCKPINPSAAGRSDTDARRLWEVSEHIAHG</sequence>
<dbReference type="Proteomes" id="UP001499951">
    <property type="component" value="Unassembled WGS sequence"/>
</dbReference>
<proteinExistence type="inferred from homology"/>
<evidence type="ECO:0000313" key="4">
    <source>
        <dbReference type="Proteomes" id="UP001499951"/>
    </source>
</evidence>
<dbReference type="PRINTS" id="PR00080">
    <property type="entry name" value="SDRFAMILY"/>
</dbReference>
<reference evidence="4" key="1">
    <citation type="journal article" date="2019" name="Int. J. Syst. Evol. Microbiol.">
        <title>The Global Catalogue of Microorganisms (GCM) 10K type strain sequencing project: providing services to taxonomists for standard genome sequencing and annotation.</title>
        <authorList>
            <consortium name="The Broad Institute Genomics Platform"/>
            <consortium name="The Broad Institute Genome Sequencing Center for Infectious Disease"/>
            <person name="Wu L."/>
            <person name="Ma J."/>
        </authorList>
    </citation>
    <scope>NUCLEOTIDE SEQUENCE [LARGE SCALE GENOMIC DNA]</scope>
    <source>
        <strain evidence="4">JCM 15089</strain>
    </source>
</reference>
<name>A0ABP3PAC0_9PROT</name>
<dbReference type="EMBL" id="BAAADD010000002">
    <property type="protein sequence ID" value="GAA0563482.1"/>
    <property type="molecule type" value="Genomic_DNA"/>
</dbReference>
<protein>
    <submittedName>
        <fullName evidence="3">SDR family oxidoreductase</fullName>
    </submittedName>
</protein>
<comment type="similarity">
    <text evidence="2">Belongs to the short-chain dehydrogenases/reductases (SDR) family.</text>
</comment>